<dbReference type="Pfam" id="PF00078">
    <property type="entry name" value="RVT_1"/>
    <property type="match status" value="1"/>
</dbReference>
<dbReference type="PANTHER" id="PTHR34047:SF7">
    <property type="entry name" value="RNA-DIRECTED DNA POLYMERASE"/>
    <property type="match status" value="1"/>
</dbReference>
<evidence type="ECO:0000256" key="8">
    <source>
        <dbReference type="ARBA" id="ARBA00034120"/>
    </source>
</evidence>
<protein>
    <recommendedName>
        <fullName evidence="1">RNA-directed DNA polymerase</fullName>
        <ecNumber evidence="1">2.7.7.49</ecNumber>
    </recommendedName>
</protein>
<sequence>MSLKTDLLQALPFTEHELTMLIATAPRRYKEYTIEKRRRPERRNIAQPTPEIKTLQRWLSKNVLSKFPIHASATAYRKDVGLSANVSPHLGNRFLLKIDFKNFFPSIESDDLVAYLEKKAELTNDDCYILTQILFKKNVEKGKLTLAVGAPSSPQVSNILLFQFDEAVSNYCLAHNIAYTRYADDLSFSTSTPVILRDCLSVVRKIIQDLPYPKLVINEEKTVETSKKRGRRITGLTITNDDTISIGRLQKRKLRVLIHRFKTGNLDACEQESLRGYLAFLNSVEPKHVERLKISFGVDTLALLL</sequence>
<dbReference type="InterPro" id="IPR043502">
    <property type="entry name" value="DNA/RNA_pol_sf"/>
</dbReference>
<dbReference type="GO" id="GO:0046872">
    <property type="term" value="F:metal ion binding"/>
    <property type="evidence" value="ECO:0007669"/>
    <property type="project" value="UniProtKB-KW"/>
</dbReference>
<dbReference type="AlphaFoldDB" id="A0A356LK18"/>
<dbReference type="PRINTS" id="PR00866">
    <property type="entry name" value="RNADNAPOLMS"/>
</dbReference>
<proteinExistence type="inferred from homology"/>
<dbReference type="InterPro" id="IPR051083">
    <property type="entry name" value="GrpII_Intron_Splice-Mob/Def"/>
</dbReference>
<evidence type="ECO:0000256" key="7">
    <source>
        <dbReference type="ARBA" id="ARBA00023118"/>
    </source>
</evidence>
<accession>A0A356LK18</accession>
<comment type="catalytic activity">
    <reaction evidence="9">
        <text>DNA(n) + a 2'-deoxyribonucleoside 5'-triphosphate = DNA(n+1) + diphosphate</text>
        <dbReference type="Rhea" id="RHEA:22508"/>
        <dbReference type="Rhea" id="RHEA-COMP:17339"/>
        <dbReference type="Rhea" id="RHEA-COMP:17340"/>
        <dbReference type="ChEBI" id="CHEBI:33019"/>
        <dbReference type="ChEBI" id="CHEBI:61560"/>
        <dbReference type="ChEBI" id="CHEBI:173112"/>
        <dbReference type="EC" id="2.7.7.49"/>
    </reaction>
</comment>
<name>A0A356LK18_9BURK</name>
<dbReference type="InterPro" id="IPR000123">
    <property type="entry name" value="Reverse_transcriptase_msDNA"/>
</dbReference>
<evidence type="ECO:0000313" key="12">
    <source>
        <dbReference type="Proteomes" id="UP000264036"/>
    </source>
</evidence>
<keyword evidence="3" id="KW-0548">Nucleotidyltransferase</keyword>
<keyword evidence="7" id="KW-0051">Antiviral defense</keyword>
<dbReference type="EC" id="2.7.7.49" evidence="1"/>
<evidence type="ECO:0000256" key="1">
    <source>
        <dbReference type="ARBA" id="ARBA00012493"/>
    </source>
</evidence>
<dbReference type="NCBIfam" id="NF038233">
    <property type="entry name" value="retron_St85_RT"/>
    <property type="match status" value="1"/>
</dbReference>
<keyword evidence="6 11" id="KW-0695">RNA-directed DNA polymerase</keyword>
<keyword evidence="2" id="KW-0808">Transferase</keyword>
<dbReference type="Proteomes" id="UP000264036">
    <property type="component" value="Unassembled WGS sequence"/>
</dbReference>
<evidence type="ECO:0000259" key="10">
    <source>
        <dbReference type="PROSITE" id="PS50878"/>
    </source>
</evidence>
<organism evidence="11 12">
    <name type="scientific">Advenella kashmirensis</name>
    <dbReference type="NCBI Taxonomy" id="310575"/>
    <lineage>
        <taxon>Bacteria</taxon>
        <taxon>Pseudomonadati</taxon>
        <taxon>Pseudomonadota</taxon>
        <taxon>Betaproteobacteria</taxon>
        <taxon>Burkholderiales</taxon>
        <taxon>Alcaligenaceae</taxon>
    </lineage>
</organism>
<comment type="caution">
    <text evidence="11">The sequence shown here is derived from an EMBL/GenBank/DDBJ whole genome shotgun (WGS) entry which is preliminary data.</text>
</comment>
<evidence type="ECO:0000256" key="3">
    <source>
        <dbReference type="ARBA" id="ARBA00022695"/>
    </source>
</evidence>
<evidence type="ECO:0000256" key="2">
    <source>
        <dbReference type="ARBA" id="ARBA00022679"/>
    </source>
</evidence>
<dbReference type="GO" id="GO:0051607">
    <property type="term" value="P:defense response to virus"/>
    <property type="evidence" value="ECO:0007669"/>
    <property type="project" value="UniProtKB-KW"/>
</dbReference>
<evidence type="ECO:0000256" key="4">
    <source>
        <dbReference type="ARBA" id="ARBA00022723"/>
    </source>
</evidence>
<evidence type="ECO:0000313" key="11">
    <source>
        <dbReference type="EMBL" id="HBP30921.1"/>
    </source>
</evidence>
<evidence type="ECO:0000256" key="6">
    <source>
        <dbReference type="ARBA" id="ARBA00022918"/>
    </source>
</evidence>
<feature type="domain" description="Reverse transcriptase" evidence="10">
    <location>
        <begin position="15"/>
        <end position="238"/>
    </location>
</feature>
<dbReference type="PANTHER" id="PTHR34047">
    <property type="entry name" value="NUCLEAR INTRON MATURASE 1, MITOCHONDRIAL-RELATED"/>
    <property type="match status" value="1"/>
</dbReference>
<evidence type="ECO:0000256" key="9">
    <source>
        <dbReference type="ARBA" id="ARBA00048173"/>
    </source>
</evidence>
<dbReference type="PROSITE" id="PS50878">
    <property type="entry name" value="RT_POL"/>
    <property type="match status" value="1"/>
</dbReference>
<evidence type="ECO:0000256" key="5">
    <source>
        <dbReference type="ARBA" id="ARBA00022842"/>
    </source>
</evidence>
<dbReference type="GO" id="GO:0003964">
    <property type="term" value="F:RNA-directed DNA polymerase activity"/>
    <property type="evidence" value="ECO:0007669"/>
    <property type="project" value="UniProtKB-KW"/>
</dbReference>
<reference evidence="11 12" key="1">
    <citation type="journal article" date="2018" name="Nat. Biotechnol.">
        <title>A standardized bacterial taxonomy based on genome phylogeny substantially revises the tree of life.</title>
        <authorList>
            <person name="Parks D.H."/>
            <person name="Chuvochina M."/>
            <person name="Waite D.W."/>
            <person name="Rinke C."/>
            <person name="Skarshewski A."/>
            <person name="Chaumeil P.A."/>
            <person name="Hugenholtz P."/>
        </authorList>
    </citation>
    <scope>NUCLEOTIDE SEQUENCE [LARGE SCALE GENOMIC DNA]</scope>
    <source>
        <strain evidence="11">UBA10707</strain>
    </source>
</reference>
<gene>
    <name evidence="11" type="ORF">DD666_16075</name>
</gene>
<dbReference type="InterPro" id="IPR000477">
    <property type="entry name" value="RT_dom"/>
</dbReference>
<dbReference type="EMBL" id="DOEK01000033">
    <property type="protein sequence ID" value="HBP30921.1"/>
    <property type="molecule type" value="Genomic_DNA"/>
</dbReference>
<dbReference type="SUPFAM" id="SSF56672">
    <property type="entry name" value="DNA/RNA polymerases"/>
    <property type="match status" value="1"/>
</dbReference>
<keyword evidence="5" id="KW-0460">Magnesium</keyword>
<keyword evidence="4" id="KW-0479">Metal-binding</keyword>
<dbReference type="GO" id="GO:0003723">
    <property type="term" value="F:RNA binding"/>
    <property type="evidence" value="ECO:0007669"/>
    <property type="project" value="InterPro"/>
</dbReference>
<dbReference type="CDD" id="cd03487">
    <property type="entry name" value="RT_Bac_retron_II"/>
    <property type="match status" value="1"/>
</dbReference>
<comment type="similarity">
    <text evidence="8">Belongs to the bacterial reverse transcriptase family.</text>
</comment>